<dbReference type="Pfam" id="PF07724">
    <property type="entry name" value="AAA_2"/>
    <property type="match status" value="1"/>
</dbReference>
<comment type="similarity">
    <text evidence="2 7">Belongs to the ClpX chaperone family. HslU subfamily.</text>
</comment>
<dbReference type="GO" id="GO:0005524">
    <property type="term" value="F:ATP binding"/>
    <property type="evidence" value="ECO:0007669"/>
    <property type="project" value="UniProtKB-UniRule"/>
</dbReference>
<reference evidence="10 11" key="1">
    <citation type="submission" date="2020-07" db="EMBL/GenBank/DDBJ databases">
        <title>Genomic Encyclopedia of Archaeal and Bacterial Type Strains, Phase II (KMG-II): from individual species to whole genera.</title>
        <authorList>
            <person name="Goeker M."/>
        </authorList>
    </citation>
    <scope>NUCLEOTIDE SEQUENCE [LARGE SCALE GENOMIC DNA]</scope>
    <source>
        <strain evidence="10 11">DSM 21226</strain>
    </source>
</reference>
<dbReference type="Gene3D" id="3.40.50.300">
    <property type="entry name" value="P-loop containing nucleotide triphosphate hydrolases"/>
    <property type="match status" value="2"/>
</dbReference>
<feature type="binding site" evidence="7">
    <location>
        <position position="332"/>
    </location>
    <ligand>
        <name>ATP</name>
        <dbReference type="ChEBI" id="CHEBI:30616"/>
    </ligand>
</feature>
<keyword evidence="3 7" id="KW-0963">Cytoplasm</keyword>
<dbReference type="SMART" id="SM01086">
    <property type="entry name" value="ClpB_D2-small"/>
    <property type="match status" value="1"/>
</dbReference>
<dbReference type="InterPro" id="IPR050052">
    <property type="entry name" value="ATP-dep_Clp_protease_ClpX"/>
</dbReference>
<comment type="subcellular location">
    <subcellularLocation>
        <location evidence="1 7">Cytoplasm</location>
    </subcellularLocation>
</comment>
<dbReference type="InterPro" id="IPR019489">
    <property type="entry name" value="Clp_ATPase_C"/>
</dbReference>
<evidence type="ECO:0000256" key="6">
    <source>
        <dbReference type="ARBA" id="ARBA00023186"/>
    </source>
</evidence>
<evidence type="ECO:0000256" key="4">
    <source>
        <dbReference type="ARBA" id="ARBA00022741"/>
    </source>
</evidence>
<evidence type="ECO:0000313" key="10">
    <source>
        <dbReference type="EMBL" id="NYG33191.1"/>
    </source>
</evidence>
<dbReference type="Pfam" id="PF00004">
    <property type="entry name" value="AAA"/>
    <property type="match status" value="1"/>
</dbReference>
<evidence type="ECO:0000256" key="3">
    <source>
        <dbReference type="ARBA" id="ARBA00022490"/>
    </source>
</evidence>
<evidence type="ECO:0000256" key="2">
    <source>
        <dbReference type="ARBA" id="ARBA00009771"/>
    </source>
</evidence>
<dbReference type="Gene3D" id="1.10.8.10">
    <property type="entry name" value="DNA helicase RuvA subunit, C-terminal domain"/>
    <property type="match status" value="1"/>
</dbReference>
<evidence type="ECO:0000259" key="8">
    <source>
        <dbReference type="SMART" id="SM00382"/>
    </source>
</evidence>
<comment type="subunit">
    <text evidence="7">A double ring-shaped homohexamer of HslV is capped on each side by a ring-shaped HslU homohexamer. The assembly of the HslU/HslV complex is dependent on binding of ATP.</text>
</comment>
<dbReference type="GO" id="GO:0009376">
    <property type="term" value="C:HslUV protease complex"/>
    <property type="evidence" value="ECO:0007669"/>
    <property type="project" value="UniProtKB-UniRule"/>
</dbReference>
<keyword evidence="11" id="KW-1185">Reference proteome</keyword>
<dbReference type="InterPro" id="IPR004491">
    <property type="entry name" value="HslU"/>
</dbReference>
<dbReference type="FunFam" id="3.40.50.300:FF:000213">
    <property type="entry name" value="ATP-dependent protease ATPase subunit HslU"/>
    <property type="match status" value="1"/>
</dbReference>
<comment type="function">
    <text evidence="7">ATPase subunit of a proteasome-like degradation complex; this subunit has chaperone activity. The binding of ATP and its subsequent hydrolysis by HslU are essential for unfolding of protein substrates subsequently hydrolyzed by HslV. HslU recognizes the N-terminal part of its protein substrates and unfolds these before they are guided to HslV for hydrolysis.</text>
</comment>
<feature type="binding site" evidence="7">
    <location>
        <position position="404"/>
    </location>
    <ligand>
        <name>ATP</name>
        <dbReference type="ChEBI" id="CHEBI:30616"/>
    </ligand>
</feature>
<dbReference type="NCBIfam" id="TIGR00390">
    <property type="entry name" value="hslU"/>
    <property type="match status" value="1"/>
</dbReference>
<name>A0A7Y9U771_9BURK</name>
<dbReference type="CDD" id="cd19498">
    <property type="entry name" value="RecA-like_HslU"/>
    <property type="match status" value="1"/>
</dbReference>
<feature type="domain" description="Clp ATPase C-terminal" evidence="9">
    <location>
        <begin position="346"/>
        <end position="440"/>
    </location>
</feature>
<dbReference type="AlphaFoldDB" id="A0A7Y9U771"/>
<dbReference type="SMART" id="SM00382">
    <property type="entry name" value="AAA"/>
    <property type="match status" value="1"/>
</dbReference>
<dbReference type="FunFam" id="3.40.50.300:FF:000220">
    <property type="entry name" value="ATP-dependent protease ATPase subunit HslU"/>
    <property type="match status" value="1"/>
</dbReference>
<dbReference type="SUPFAM" id="SSF52540">
    <property type="entry name" value="P-loop containing nucleoside triphosphate hydrolases"/>
    <property type="match status" value="1"/>
</dbReference>
<dbReference type="GO" id="GO:0043335">
    <property type="term" value="P:protein unfolding"/>
    <property type="evidence" value="ECO:0007669"/>
    <property type="project" value="UniProtKB-UniRule"/>
</dbReference>
<keyword evidence="10" id="KW-0645">Protease</keyword>
<organism evidence="10 11">
    <name type="scientific">Sphaerotilus montanus</name>
    <dbReference type="NCBI Taxonomy" id="522889"/>
    <lineage>
        <taxon>Bacteria</taxon>
        <taxon>Pseudomonadati</taxon>
        <taxon>Pseudomonadota</taxon>
        <taxon>Betaproteobacteria</taxon>
        <taxon>Burkholderiales</taxon>
        <taxon>Sphaerotilaceae</taxon>
        <taxon>Sphaerotilus</taxon>
    </lineage>
</organism>
<evidence type="ECO:0000259" key="9">
    <source>
        <dbReference type="SMART" id="SM01086"/>
    </source>
</evidence>
<evidence type="ECO:0000256" key="1">
    <source>
        <dbReference type="ARBA" id="ARBA00004496"/>
    </source>
</evidence>
<dbReference type="GO" id="GO:0008233">
    <property type="term" value="F:peptidase activity"/>
    <property type="evidence" value="ECO:0007669"/>
    <property type="project" value="UniProtKB-KW"/>
</dbReference>
<dbReference type="PANTHER" id="PTHR48102">
    <property type="entry name" value="ATP-DEPENDENT CLP PROTEASE ATP-BINDING SUBUNIT CLPX-LIKE, MITOCHONDRIAL-RELATED"/>
    <property type="match status" value="1"/>
</dbReference>
<dbReference type="InterPro" id="IPR003593">
    <property type="entry name" value="AAA+_ATPase"/>
</dbReference>
<dbReference type="RefSeq" id="WP_179633988.1">
    <property type="nucleotide sequence ID" value="NZ_JACCFH010000001.1"/>
</dbReference>
<dbReference type="GO" id="GO:0016887">
    <property type="term" value="F:ATP hydrolysis activity"/>
    <property type="evidence" value="ECO:0007669"/>
    <property type="project" value="InterPro"/>
</dbReference>
<evidence type="ECO:0000256" key="5">
    <source>
        <dbReference type="ARBA" id="ARBA00022840"/>
    </source>
</evidence>
<dbReference type="PANTHER" id="PTHR48102:SF3">
    <property type="entry name" value="ATP-DEPENDENT PROTEASE ATPASE SUBUNIT HSLU"/>
    <property type="match status" value="1"/>
</dbReference>
<evidence type="ECO:0000313" key="11">
    <source>
        <dbReference type="Proteomes" id="UP000518288"/>
    </source>
</evidence>
<proteinExistence type="inferred from homology"/>
<dbReference type="NCBIfam" id="NF003544">
    <property type="entry name" value="PRK05201.1"/>
    <property type="match status" value="1"/>
</dbReference>
<dbReference type="EMBL" id="JACCFH010000001">
    <property type="protein sequence ID" value="NYG33191.1"/>
    <property type="molecule type" value="Genomic_DNA"/>
</dbReference>
<sequence length="454" mass="50082">MSAMTPQEIVSELDRHIVGQHAAKRAVAIALRNRWRRQQVDATLRHEITPKNILMIGPTGVGKTEIARRLARLADAPFIKVEATKFTEVGYVGKDVDTIIRDLVESAVKLERERQVTLMRHRAEDAAEDRILDVLVPPARPAASGGLGFGFGEAPAPAPAPVDSAARQTFRKRLREGTLEDKEIEIDLAEARQAVEIMGPAGMEDMAEQLKGMFSQLGQGKRKTRKLTIAEARRLLIDEEAQRLVNDEEIVTRALHNTEQNGIVFLDEIDKVTSRSESQGADVSRQGVQRDLLPLVEGTTVKTKHGMVKTDHILFIASGAFHLSKPSDLIPELQGRFPIRVELSSLSVDDFEAILSSTHASLIKQYQALLATEGVTLEFTPDAIRRLAETAHGVNERTENIGARRLATVMERLLDEISFDAPQQAGQTISIDAAEVEKRLGALAGNEDLSRYIL</sequence>
<accession>A0A7Y9U771</accession>
<evidence type="ECO:0000256" key="7">
    <source>
        <dbReference type="HAMAP-Rule" id="MF_00249"/>
    </source>
</evidence>
<feature type="domain" description="AAA+ ATPase" evidence="8">
    <location>
        <begin position="49"/>
        <end position="343"/>
    </location>
</feature>
<dbReference type="Gene3D" id="1.10.8.60">
    <property type="match status" value="1"/>
</dbReference>
<dbReference type="InterPro" id="IPR003959">
    <property type="entry name" value="ATPase_AAA_core"/>
</dbReference>
<feature type="binding site" evidence="7">
    <location>
        <position position="267"/>
    </location>
    <ligand>
        <name>ATP</name>
        <dbReference type="ChEBI" id="CHEBI:30616"/>
    </ligand>
</feature>
<dbReference type="GO" id="GO:0036402">
    <property type="term" value="F:proteasome-activating activity"/>
    <property type="evidence" value="ECO:0007669"/>
    <property type="project" value="UniProtKB-UniRule"/>
</dbReference>
<dbReference type="Proteomes" id="UP000518288">
    <property type="component" value="Unassembled WGS sequence"/>
</dbReference>
<comment type="caution">
    <text evidence="10">The sequence shown here is derived from an EMBL/GenBank/DDBJ whole genome shotgun (WGS) entry which is preliminary data.</text>
</comment>
<gene>
    <name evidence="7" type="primary">hslU</name>
    <name evidence="10" type="ORF">BDD16_002177</name>
</gene>
<keyword evidence="10" id="KW-0378">Hydrolase</keyword>
<dbReference type="InterPro" id="IPR027417">
    <property type="entry name" value="P-loop_NTPase"/>
</dbReference>
<keyword evidence="5 7" id="KW-0067">ATP-binding</keyword>
<feature type="binding site" evidence="7">
    <location>
        <position position="18"/>
    </location>
    <ligand>
        <name>ATP</name>
        <dbReference type="ChEBI" id="CHEBI:30616"/>
    </ligand>
</feature>
<dbReference type="HAMAP" id="MF_00249">
    <property type="entry name" value="HslU"/>
    <property type="match status" value="1"/>
</dbReference>
<keyword evidence="4 7" id="KW-0547">Nucleotide-binding</keyword>
<protein>
    <recommendedName>
        <fullName evidence="7">ATP-dependent protease ATPase subunit HslU</fullName>
    </recommendedName>
    <alternativeName>
        <fullName evidence="7">Unfoldase HslU</fullName>
    </alternativeName>
</protein>
<keyword evidence="6 7" id="KW-0143">Chaperone</keyword>
<feature type="binding site" evidence="7">
    <location>
        <begin position="60"/>
        <end position="65"/>
    </location>
    <ligand>
        <name>ATP</name>
        <dbReference type="ChEBI" id="CHEBI:30616"/>
    </ligand>
</feature>